<dbReference type="AlphaFoldDB" id="A0A8J3IY84"/>
<protein>
    <submittedName>
        <fullName evidence="6">NUDIX hydrolase</fullName>
    </submittedName>
</protein>
<evidence type="ECO:0000256" key="4">
    <source>
        <dbReference type="RuleBase" id="RU003476"/>
    </source>
</evidence>
<name>A0A8J3IY84_9ACTN</name>
<dbReference type="CDD" id="cd18879">
    <property type="entry name" value="NUDIX_Hydrolase"/>
    <property type="match status" value="1"/>
</dbReference>
<dbReference type="PANTHER" id="PTHR43046">
    <property type="entry name" value="GDP-MANNOSE MANNOSYL HYDROLASE"/>
    <property type="match status" value="1"/>
</dbReference>
<dbReference type="Gene3D" id="3.90.79.10">
    <property type="entry name" value="Nucleoside Triphosphate Pyrophosphohydrolase"/>
    <property type="match status" value="1"/>
</dbReference>
<dbReference type="Proteomes" id="UP000612808">
    <property type="component" value="Unassembled WGS sequence"/>
</dbReference>
<dbReference type="InterPro" id="IPR015797">
    <property type="entry name" value="NUDIX_hydrolase-like_dom_sf"/>
</dbReference>
<organism evidence="6 7">
    <name type="scientific">Actinocatenispora rupis</name>
    <dbReference type="NCBI Taxonomy" id="519421"/>
    <lineage>
        <taxon>Bacteria</taxon>
        <taxon>Bacillati</taxon>
        <taxon>Actinomycetota</taxon>
        <taxon>Actinomycetes</taxon>
        <taxon>Micromonosporales</taxon>
        <taxon>Micromonosporaceae</taxon>
        <taxon>Actinocatenispora</taxon>
    </lineage>
</organism>
<dbReference type="PANTHER" id="PTHR43046:SF16">
    <property type="entry name" value="ADP-RIBOSE PYROPHOSPHATASE YJHB-RELATED"/>
    <property type="match status" value="1"/>
</dbReference>
<evidence type="ECO:0000256" key="2">
    <source>
        <dbReference type="ARBA" id="ARBA00005582"/>
    </source>
</evidence>
<keyword evidence="7" id="KW-1185">Reference proteome</keyword>
<dbReference type="PRINTS" id="PR00502">
    <property type="entry name" value="NUDIXFAMILY"/>
</dbReference>
<feature type="domain" description="Nudix hydrolase" evidence="5">
    <location>
        <begin position="19"/>
        <end position="147"/>
    </location>
</feature>
<evidence type="ECO:0000256" key="1">
    <source>
        <dbReference type="ARBA" id="ARBA00001946"/>
    </source>
</evidence>
<dbReference type="GO" id="GO:0016787">
    <property type="term" value="F:hydrolase activity"/>
    <property type="evidence" value="ECO:0007669"/>
    <property type="project" value="UniProtKB-KW"/>
</dbReference>
<comment type="caution">
    <text evidence="6">The sequence shown here is derived from an EMBL/GenBank/DDBJ whole genome shotgun (WGS) entry which is preliminary data.</text>
</comment>
<dbReference type="PROSITE" id="PS51462">
    <property type="entry name" value="NUDIX"/>
    <property type="match status" value="1"/>
</dbReference>
<reference evidence="6" key="1">
    <citation type="submission" date="2021-01" db="EMBL/GenBank/DDBJ databases">
        <title>Whole genome shotgun sequence of Actinocatenispora rupis NBRC 107355.</title>
        <authorList>
            <person name="Komaki H."/>
            <person name="Tamura T."/>
        </authorList>
    </citation>
    <scope>NUCLEOTIDE SEQUENCE</scope>
    <source>
        <strain evidence="6">NBRC 107355</strain>
    </source>
</reference>
<dbReference type="Pfam" id="PF00293">
    <property type="entry name" value="NUDIX"/>
    <property type="match status" value="1"/>
</dbReference>
<dbReference type="InterPro" id="IPR020084">
    <property type="entry name" value="NUDIX_hydrolase_CS"/>
</dbReference>
<dbReference type="InterPro" id="IPR020476">
    <property type="entry name" value="Nudix_hydrolase"/>
</dbReference>
<dbReference type="EMBL" id="BOMB01000010">
    <property type="protein sequence ID" value="GID10853.1"/>
    <property type="molecule type" value="Genomic_DNA"/>
</dbReference>
<evidence type="ECO:0000313" key="7">
    <source>
        <dbReference type="Proteomes" id="UP000612808"/>
    </source>
</evidence>
<keyword evidence="3 4" id="KW-0378">Hydrolase</keyword>
<proteinExistence type="inferred from homology"/>
<evidence type="ECO:0000313" key="6">
    <source>
        <dbReference type="EMBL" id="GID10853.1"/>
    </source>
</evidence>
<sequence>MSISPYLAGLRKHVGHELLMVPSVSGVVEDGDGRVLLERRADNGLWNLPSGALDPGEQPATALVREVYEETGLHVRVTRLAGVASHFTRYPNGDRCQYVNVWFHCRPERGTARVNDEESVAVQWFAVGELPDLHPYVRRRIDTALADGPAAWFVQPGEDFPELSVSDVS</sequence>
<dbReference type="RefSeq" id="WP_203656441.1">
    <property type="nucleotide sequence ID" value="NZ_BAAAZM010000004.1"/>
</dbReference>
<dbReference type="InterPro" id="IPR000086">
    <property type="entry name" value="NUDIX_hydrolase_dom"/>
</dbReference>
<accession>A0A8J3IY84</accession>
<dbReference type="SUPFAM" id="SSF55811">
    <property type="entry name" value="Nudix"/>
    <property type="match status" value="1"/>
</dbReference>
<evidence type="ECO:0000259" key="5">
    <source>
        <dbReference type="PROSITE" id="PS51462"/>
    </source>
</evidence>
<comment type="similarity">
    <text evidence="2 4">Belongs to the Nudix hydrolase family.</text>
</comment>
<comment type="cofactor">
    <cofactor evidence="1">
        <name>Mg(2+)</name>
        <dbReference type="ChEBI" id="CHEBI:18420"/>
    </cofactor>
</comment>
<gene>
    <name evidence="6" type="ORF">Aru02nite_17420</name>
</gene>
<evidence type="ECO:0000256" key="3">
    <source>
        <dbReference type="ARBA" id="ARBA00022801"/>
    </source>
</evidence>
<dbReference type="PROSITE" id="PS00893">
    <property type="entry name" value="NUDIX_BOX"/>
    <property type="match status" value="1"/>
</dbReference>